<dbReference type="SUPFAM" id="SSF69047">
    <property type="entry name" value="Hypothetical protein YjbJ"/>
    <property type="match status" value="1"/>
</dbReference>
<organism evidence="4 5">
    <name type="scientific">Luedemannella helvata</name>
    <dbReference type="NCBI Taxonomy" id="349315"/>
    <lineage>
        <taxon>Bacteria</taxon>
        <taxon>Bacillati</taxon>
        <taxon>Actinomycetota</taxon>
        <taxon>Actinomycetes</taxon>
        <taxon>Micromonosporales</taxon>
        <taxon>Micromonosporaceae</taxon>
        <taxon>Luedemannella</taxon>
    </lineage>
</organism>
<keyword evidence="5" id="KW-1185">Reference proteome</keyword>
<feature type="region of interest" description="Disordered" evidence="2">
    <location>
        <begin position="1"/>
        <end position="63"/>
    </location>
</feature>
<dbReference type="EMBL" id="BAAALS010000009">
    <property type="protein sequence ID" value="GAA1751097.1"/>
    <property type="molecule type" value="Genomic_DNA"/>
</dbReference>
<evidence type="ECO:0000313" key="4">
    <source>
        <dbReference type="EMBL" id="GAA1751097.1"/>
    </source>
</evidence>
<accession>A0ABP4WEN6</accession>
<gene>
    <name evidence="4" type="ORF">GCM10009681_22710</name>
</gene>
<comment type="similarity">
    <text evidence="1">Belongs to the UPF0337 (CsbD) family.</text>
</comment>
<evidence type="ECO:0000313" key="5">
    <source>
        <dbReference type="Proteomes" id="UP001500655"/>
    </source>
</evidence>
<dbReference type="RefSeq" id="WP_344079811.1">
    <property type="nucleotide sequence ID" value="NZ_BAAALS010000009.1"/>
</dbReference>
<dbReference type="InterPro" id="IPR036629">
    <property type="entry name" value="YjbJ_sf"/>
</dbReference>
<evidence type="ECO:0000256" key="2">
    <source>
        <dbReference type="SAM" id="MobiDB-lite"/>
    </source>
</evidence>
<dbReference type="Gene3D" id="1.10.1470.10">
    <property type="entry name" value="YjbJ"/>
    <property type="match status" value="1"/>
</dbReference>
<feature type="compositionally biased region" description="Basic and acidic residues" evidence="2">
    <location>
        <begin position="47"/>
        <end position="63"/>
    </location>
</feature>
<comment type="caution">
    <text evidence="4">The sequence shown here is derived from an EMBL/GenBank/DDBJ whole genome shotgun (WGS) entry which is preliminary data.</text>
</comment>
<evidence type="ECO:0000259" key="3">
    <source>
        <dbReference type="Pfam" id="PF05532"/>
    </source>
</evidence>
<name>A0ABP4WEN6_9ACTN</name>
<protein>
    <submittedName>
        <fullName evidence="4">CsbD family protein</fullName>
    </submittedName>
</protein>
<evidence type="ECO:0000256" key="1">
    <source>
        <dbReference type="ARBA" id="ARBA00009129"/>
    </source>
</evidence>
<sequence length="63" mass="6714">MGLDDKIRNQAEEAKGKTKEFVGDKTDNERLQAEGQADQASAGAKQAGEHVKDAAKDVKDALS</sequence>
<dbReference type="InterPro" id="IPR008462">
    <property type="entry name" value="CsbD"/>
</dbReference>
<proteinExistence type="inferred from homology"/>
<feature type="compositionally biased region" description="Basic and acidic residues" evidence="2">
    <location>
        <begin position="1"/>
        <end position="32"/>
    </location>
</feature>
<reference evidence="5" key="1">
    <citation type="journal article" date="2019" name="Int. J. Syst. Evol. Microbiol.">
        <title>The Global Catalogue of Microorganisms (GCM) 10K type strain sequencing project: providing services to taxonomists for standard genome sequencing and annotation.</title>
        <authorList>
            <consortium name="The Broad Institute Genomics Platform"/>
            <consortium name="The Broad Institute Genome Sequencing Center for Infectious Disease"/>
            <person name="Wu L."/>
            <person name="Ma J."/>
        </authorList>
    </citation>
    <scope>NUCLEOTIDE SEQUENCE [LARGE SCALE GENOMIC DNA]</scope>
    <source>
        <strain evidence="5">JCM 13249</strain>
    </source>
</reference>
<dbReference type="Proteomes" id="UP001500655">
    <property type="component" value="Unassembled WGS sequence"/>
</dbReference>
<feature type="domain" description="CsbD-like" evidence="3">
    <location>
        <begin position="5"/>
        <end position="57"/>
    </location>
</feature>
<dbReference type="Pfam" id="PF05532">
    <property type="entry name" value="CsbD"/>
    <property type="match status" value="1"/>
</dbReference>